<evidence type="ECO:0000313" key="7">
    <source>
        <dbReference type="EMBL" id="CAD8446372.1"/>
    </source>
</evidence>
<feature type="region of interest" description="Disordered" evidence="5">
    <location>
        <begin position="81"/>
        <end position="156"/>
    </location>
</feature>
<dbReference type="PANTHER" id="PTHR10758:SF1">
    <property type="entry name" value="COP9 SIGNALOSOME COMPLEX SUBUNIT 3"/>
    <property type="match status" value="1"/>
</dbReference>
<reference evidence="7" key="1">
    <citation type="submission" date="2021-01" db="EMBL/GenBank/DDBJ databases">
        <authorList>
            <person name="Corre E."/>
            <person name="Pelletier E."/>
            <person name="Niang G."/>
            <person name="Scheremetjew M."/>
            <person name="Finn R."/>
            <person name="Kale V."/>
            <person name="Holt S."/>
            <person name="Cochrane G."/>
            <person name="Meng A."/>
            <person name="Brown T."/>
            <person name="Cohen L."/>
        </authorList>
    </citation>
    <scope>NUCLEOTIDE SEQUENCE</scope>
    <source>
        <strain evidence="7">CCAC1681</strain>
    </source>
</reference>
<evidence type="ECO:0000256" key="4">
    <source>
        <dbReference type="ARBA" id="ARBA00023242"/>
    </source>
</evidence>
<sequence length="423" mass="44180">MAISSVVGAGIAPVRPSTVTSAAVGSAAAMHRPLPAAGVGARSRSPATYVLRRRSATARVRDARRGAMTFARAPVAPGGFPARFARDDTGRSPTSRERAGTSYRALDLRRERLTRRVATRASSGDGGNIERRRSTPPADGQDATSTPTSTTLGRVFGAGDDASSTARDALAAVTVAYAFAAWRLLQWPATAPAAAHASAHKKYVLCSLLAEGACAFASSLPKYASPAVQRHVRGACAAYASFAEAYATGSVAAARARFAESREAFDRDGKFMTRLAETALGSLHRRAVRKLTETHISSSLADIACDAQLTGGEAEAERVVLEMIDAREIYAKIDASTRSVTFLDAADDPFAAEEEAAALAGAVAEARALAERVRRKDDTLRASRAYVNATADLVSSGPAGGKAKPEEGKRIPGDADGDGEEDD</sequence>
<dbReference type="GO" id="GO:0005737">
    <property type="term" value="C:cytoplasm"/>
    <property type="evidence" value="ECO:0007669"/>
    <property type="project" value="UniProtKB-SubCell"/>
</dbReference>
<protein>
    <recommendedName>
        <fullName evidence="6">PCI domain-containing protein</fullName>
    </recommendedName>
</protein>
<accession>A0A7S0D9V9</accession>
<evidence type="ECO:0000256" key="5">
    <source>
        <dbReference type="SAM" id="MobiDB-lite"/>
    </source>
</evidence>
<feature type="domain" description="PCI" evidence="6">
    <location>
        <begin position="282"/>
        <end position="342"/>
    </location>
</feature>
<organism evidence="7">
    <name type="scientific">Micromonas pusilla</name>
    <name type="common">Picoplanktonic green alga</name>
    <name type="synonym">Chromulina pusilla</name>
    <dbReference type="NCBI Taxonomy" id="38833"/>
    <lineage>
        <taxon>Eukaryota</taxon>
        <taxon>Viridiplantae</taxon>
        <taxon>Chlorophyta</taxon>
        <taxon>Mamiellophyceae</taxon>
        <taxon>Mamiellales</taxon>
        <taxon>Mamiellaceae</taxon>
        <taxon>Micromonas</taxon>
    </lineage>
</organism>
<gene>
    <name evidence="7" type="ORF">MSP1401_LOCUS9499</name>
</gene>
<dbReference type="InterPro" id="IPR050756">
    <property type="entry name" value="CSN3"/>
</dbReference>
<dbReference type="EMBL" id="HBEN01011444">
    <property type="protein sequence ID" value="CAD8446372.1"/>
    <property type="molecule type" value="Transcribed_RNA"/>
</dbReference>
<dbReference type="AlphaFoldDB" id="A0A7S0D9V9"/>
<comment type="subcellular location">
    <subcellularLocation>
        <location evidence="2">Cytoplasm</location>
    </subcellularLocation>
    <subcellularLocation>
        <location evidence="1">Nucleus</location>
    </subcellularLocation>
</comment>
<feature type="compositionally biased region" description="Polar residues" evidence="5">
    <location>
        <begin position="142"/>
        <end position="152"/>
    </location>
</feature>
<dbReference type="Pfam" id="PF01399">
    <property type="entry name" value="PCI"/>
    <property type="match status" value="1"/>
</dbReference>
<proteinExistence type="predicted"/>
<name>A0A7S0D9V9_MICPS</name>
<feature type="region of interest" description="Disordered" evidence="5">
    <location>
        <begin position="393"/>
        <end position="423"/>
    </location>
</feature>
<keyword evidence="3" id="KW-0963">Cytoplasm</keyword>
<evidence type="ECO:0000256" key="1">
    <source>
        <dbReference type="ARBA" id="ARBA00004123"/>
    </source>
</evidence>
<evidence type="ECO:0000259" key="6">
    <source>
        <dbReference type="Pfam" id="PF01399"/>
    </source>
</evidence>
<evidence type="ECO:0000256" key="3">
    <source>
        <dbReference type="ARBA" id="ARBA00022490"/>
    </source>
</evidence>
<dbReference type="GO" id="GO:0006511">
    <property type="term" value="P:ubiquitin-dependent protein catabolic process"/>
    <property type="evidence" value="ECO:0007669"/>
    <property type="project" value="TreeGrafter"/>
</dbReference>
<dbReference type="GO" id="GO:0008180">
    <property type="term" value="C:COP9 signalosome"/>
    <property type="evidence" value="ECO:0007669"/>
    <property type="project" value="TreeGrafter"/>
</dbReference>
<dbReference type="PANTHER" id="PTHR10758">
    <property type="entry name" value="26S PROTEASOME NON-ATPASE REGULATORY SUBUNIT 3/COP9 SIGNALOSOME COMPLEX SUBUNIT 3"/>
    <property type="match status" value="1"/>
</dbReference>
<feature type="compositionally biased region" description="Basic and acidic residues" evidence="5">
    <location>
        <begin position="403"/>
        <end position="413"/>
    </location>
</feature>
<evidence type="ECO:0000256" key="2">
    <source>
        <dbReference type="ARBA" id="ARBA00004496"/>
    </source>
</evidence>
<dbReference type="InterPro" id="IPR000717">
    <property type="entry name" value="PCI_dom"/>
</dbReference>
<keyword evidence="4" id="KW-0539">Nucleus</keyword>
<feature type="compositionally biased region" description="Basic and acidic residues" evidence="5">
    <location>
        <begin position="84"/>
        <end position="99"/>
    </location>
</feature>